<organism evidence="1 2">
    <name type="scientific">Rotaria magnacalcarata</name>
    <dbReference type="NCBI Taxonomy" id="392030"/>
    <lineage>
        <taxon>Eukaryota</taxon>
        <taxon>Metazoa</taxon>
        <taxon>Spiralia</taxon>
        <taxon>Gnathifera</taxon>
        <taxon>Rotifera</taxon>
        <taxon>Eurotatoria</taxon>
        <taxon>Bdelloidea</taxon>
        <taxon>Philodinida</taxon>
        <taxon>Philodinidae</taxon>
        <taxon>Rotaria</taxon>
    </lineage>
</organism>
<evidence type="ECO:0000313" key="1">
    <source>
        <dbReference type="EMBL" id="CAF4620941.1"/>
    </source>
</evidence>
<comment type="caution">
    <text evidence="1">The sequence shown here is derived from an EMBL/GenBank/DDBJ whole genome shotgun (WGS) entry which is preliminary data.</text>
</comment>
<dbReference type="AlphaFoldDB" id="A0A8S2ZE78"/>
<proteinExistence type="predicted"/>
<feature type="non-terminal residue" evidence="1">
    <location>
        <position position="80"/>
    </location>
</feature>
<evidence type="ECO:0000313" key="2">
    <source>
        <dbReference type="Proteomes" id="UP000676336"/>
    </source>
</evidence>
<dbReference type="EMBL" id="CAJOBI010108264">
    <property type="protein sequence ID" value="CAF4620941.1"/>
    <property type="molecule type" value="Genomic_DNA"/>
</dbReference>
<reference evidence="1" key="1">
    <citation type="submission" date="2021-02" db="EMBL/GenBank/DDBJ databases">
        <authorList>
            <person name="Nowell W R."/>
        </authorList>
    </citation>
    <scope>NUCLEOTIDE SEQUENCE</scope>
</reference>
<protein>
    <submittedName>
        <fullName evidence="1">Uncharacterized protein</fullName>
    </submittedName>
</protein>
<dbReference type="Proteomes" id="UP000676336">
    <property type="component" value="Unassembled WGS sequence"/>
</dbReference>
<name>A0A8S2ZE78_9BILA</name>
<sequence length="80" mass="9346">MPDPNYLEYIRAANDAMSDLNGYKNQRIRQYIESQRNYTRKQTDKTPTAPPVSVEKNQVDVQYEPPQKQQMNNPIITSNT</sequence>
<accession>A0A8S2ZE78</accession>
<gene>
    <name evidence="1" type="ORF">SMN809_LOCUS39891</name>
</gene>